<keyword evidence="6" id="KW-1185">Reference proteome</keyword>
<dbReference type="Proteomes" id="UP001240984">
    <property type="component" value="Unassembled WGS sequence"/>
</dbReference>
<proteinExistence type="predicted"/>
<sequence>MPISHHTAETLPHQFFLLSHHPEKGRLDDDSAEPRGSLLCAAAVAELCTSGLIEDRDGRAVRTGAPVPAGLGPFVAAVLGDVPADRPRRWLDVLEQQRWWTAEEAVRDELAAAGVITVERRRFRSARIHVADPGPVRGLRDRVRAAARNDPGAATIRETVLAVLAIEGAVNTVFGWRDLWGHKPAVRALRDRFDRELPGLREAAVGSAALRRTPAST</sequence>
<organism evidence="5 6">
    <name type="scientific">Catenuloplanes nepalensis</name>
    <dbReference type="NCBI Taxonomy" id="587533"/>
    <lineage>
        <taxon>Bacteria</taxon>
        <taxon>Bacillati</taxon>
        <taxon>Actinomycetota</taxon>
        <taxon>Actinomycetes</taxon>
        <taxon>Micromonosporales</taxon>
        <taxon>Micromonosporaceae</taxon>
        <taxon>Catenuloplanes</taxon>
    </lineage>
</organism>
<evidence type="ECO:0000313" key="5">
    <source>
        <dbReference type="EMBL" id="MDP9795073.1"/>
    </source>
</evidence>
<keyword evidence="3" id="KW-0446">Lipid-binding</keyword>
<dbReference type="InterPro" id="IPR038261">
    <property type="entry name" value="GPP34-like_sf"/>
</dbReference>
<accession>A0ABT9MUJ6</accession>
<dbReference type="EMBL" id="JAUSRA010000001">
    <property type="protein sequence ID" value="MDP9795073.1"/>
    <property type="molecule type" value="Genomic_DNA"/>
</dbReference>
<evidence type="ECO:0000256" key="4">
    <source>
        <dbReference type="ARBA" id="ARBA00023136"/>
    </source>
</evidence>
<keyword evidence="4" id="KW-0472">Membrane</keyword>
<comment type="caution">
    <text evidence="5">The sequence shown here is derived from an EMBL/GenBank/DDBJ whole genome shotgun (WGS) entry which is preliminary data.</text>
</comment>
<keyword evidence="2" id="KW-0333">Golgi apparatus</keyword>
<dbReference type="Pfam" id="PF05719">
    <property type="entry name" value="GPP34"/>
    <property type="match status" value="1"/>
</dbReference>
<evidence type="ECO:0008006" key="7">
    <source>
        <dbReference type="Google" id="ProtNLM"/>
    </source>
</evidence>
<gene>
    <name evidence="5" type="ORF">J2S43_003585</name>
</gene>
<comment type="subcellular location">
    <subcellularLocation>
        <location evidence="1">Golgi apparatus membrane</location>
        <topology evidence="1">Peripheral membrane protein</topology>
        <orientation evidence="1">Cytoplasmic side</orientation>
    </subcellularLocation>
</comment>
<evidence type="ECO:0000256" key="3">
    <source>
        <dbReference type="ARBA" id="ARBA00023121"/>
    </source>
</evidence>
<dbReference type="InterPro" id="IPR008628">
    <property type="entry name" value="GPP34-like"/>
</dbReference>
<dbReference type="Gene3D" id="1.10.3630.10">
    <property type="entry name" value="yeast vps74-n-term truncation variant domain like"/>
    <property type="match status" value="1"/>
</dbReference>
<evidence type="ECO:0000256" key="2">
    <source>
        <dbReference type="ARBA" id="ARBA00023034"/>
    </source>
</evidence>
<protein>
    <recommendedName>
        <fullName evidence="7">GPP34 family phosphoprotein</fullName>
    </recommendedName>
</protein>
<evidence type="ECO:0000313" key="6">
    <source>
        <dbReference type="Proteomes" id="UP001240984"/>
    </source>
</evidence>
<dbReference type="RefSeq" id="WP_306830577.1">
    <property type="nucleotide sequence ID" value="NZ_JAUSRA010000001.1"/>
</dbReference>
<evidence type="ECO:0000256" key="1">
    <source>
        <dbReference type="ARBA" id="ARBA00004255"/>
    </source>
</evidence>
<reference evidence="5 6" key="1">
    <citation type="submission" date="2023-07" db="EMBL/GenBank/DDBJ databases">
        <title>Sequencing the genomes of 1000 actinobacteria strains.</title>
        <authorList>
            <person name="Klenk H.-P."/>
        </authorList>
    </citation>
    <scope>NUCLEOTIDE SEQUENCE [LARGE SCALE GENOMIC DNA]</scope>
    <source>
        <strain evidence="5 6">DSM 44710</strain>
    </source>
</reference>
<name>A0ABT9MUJ6_9ACTN</name>